<dbReference type="AlphaFoldDB" id="A0A5E7KV65"/>
<protein>
    <recommendedName>
        <fullName evidence="3">Addiction module toxin RelE</fullName>
    </recommendedName>
</protein>
<evidence type="ECO:0000313" key="2">
    <source>
        <dbReference type="Proteomes" id="UP000326067"/>
    </source>
</evidence>
<name>A0A5E7KV65_PSEFL</name>
<gene>
    <name evidence="1" type="ORF">PS847_02937</name>
</gene>
<evidence type="ECO:0008006" key="3">
    <source>
        <dbReference type="Google" id="ProtNLM"/>
    </source>
</evidence>
<evidence type="ECO:0000313" key="1">
    <source>
        <dbReference type="EMBL" id="VVP03338.1"/>
    </source>
</evidence>
<organism evidence="1 2">
    <name type="scientific">Pseudomonas fluorescens</name>
    <dbReference type="NCBI Taxonomy" id="294"/>
    <lineage>
        <taxon>Bacteria</taxon>
        <taxon>Pseudomonadati</taxon>
        <taxon>Pseudomonadota</taxon>
        <taxon>Gammaproteobacteria</taxon>
        <taxon>Pseudomonadales</taxon>
        <taxon>Pseudomonadaceae</taxon>
        <taxon>Pseudomonas</taxon>
    </lineage>
</organism>
<proteinExistence type="predicted"/>
<dbReference type="EMBL" id="CABVIC010000003">
    <property type="protein sequence ID" value="VVP03338.1"/>
    <property type="molecule type" value="Genomic_DNA"/>
</dbReference>
<accession>A0A5E7KV65</accession>
<dbReference type="InterPro" id="IPR009387">
    <property type="entry name" value="HigB-2"/>
</dbReference>
<reference evidence="1 2" key="1">
    <citation type="submission" date="2019-09" db="EMBL/GenBank/DDBJ databases">
        <authorList>
            <person name="Chandra G."/>
            <person name="Truman W A."/>
        </authorList>
    </citation>
    <scope>NUCLEOTIDE SEQUENCE [LARGE SCALE GENOMIC DNA]</scope>
    <source>
        <strain evidence="1">PS847</strain>
    </source>
</reference>
<sequence>MDGLLENASKGCGYGLIGITEKAVLRSVPLGGMFLEGIPMPLRLFKTKRFALQASRAWITDEELQEAFHQMLQGQADNLGGGVWKKRLKANRHRSIVLAKGGRHWIYQVLFAKQDQSNITPTELKDLRKLAKVYAQLTEAQISDLLAMKEFVEICHE</sequence>
<dbReference type="Proteomes" id="UP000326067">
    <property type="component" value="Unassembled WGS sequence"/>
</dbReference>
<dbReference type="Pfam" id="PF06296">
    <property type="entry name" value="RelE"/>
    <property type="match status" value="1"/>
</dbReference>